<feature type="transmembrane region" description="Helical" evidence="1">
    <location>
        <begin position="12"/>
        <end position="32"/>
    </location>
</feature>
<sequence>MPRLEGHKSPVTRTMVIVLVLLILALGAFLLYDQYQQRSVLEDETIAVPAQTSAGHAPLADAAWQLSSKE</sequence>
<evidence type="ECO:0000256" key="1">
    <source>
        <dbReference type="SAM" id="Phobius"/>
    </source>
</evidence>
<evidence type="ECO:0000313" key="2">
    <source>
        <dbReference type="EMBL" id="MEK8089650.1"/>
    </source>
</evidence>
<reference evidence="2 3" key="1">
    <citation type="submission" date="2024-04" db="EMBL/GenBank/DDBJ databases">
        <authorList>
            <person name="Abashina T."/>
            <person name="Shaikin A."/>
        </authorList>
    </citation>
    <scope>NUCLEOTIDE SEQUENCE [LARGE SCALE GENOMIC DNA]</scope>
    <source>
        <strain evidence="2 3">AAFK</strain>
    </source>
</reference>
<keyword evidence="1" id="KW-0472">Membrane</keyword>
<dbReference type="EMBL" id="JBBPCO010000006">
    <property type="protein sequence ID" value="MEK8089650.1"/>
    <property type="molecule type" value="Genomic_DNA"/>
</dbReference>
<dbReference type="RefSeq" id="WP_341370703.1">
    <property type="nucleotide sequence ID" value="NZ_JBBPCO010000006.1"/>
</dbReference>
<organism evidence="2 3">
    <name type="scientific">Thermithiobacillus plumbiphilus</name>
    <dbReference type="NCBI Taxonomy" id="1729899"/>
    <lineage>
        <taxon>Bacteria</taxon>
        <taxon>Pseudomonadati</taxon>
        <taxon>Pseudomonadota</taxon>
        <taxon>Acidithiobacillia</taxon>
        <taxon>Acidithiobacillales</taxon>
        <taxon>Thermithiobacillaceae</taxon>
        <taxon>Thermithiobacillus</taxon>
    </lineage>
</organism>
<gene>
    <name evidence="2" type="ORF">WOB96_07705</name>
</gene>
<protein>
    <submittedName>
        <fullName evidence="2">Uncharacterized protein</fullName>
    </submittedName>
</protein>
<accession>A0ABU9D804</accession>
<keyword evidence="1" id="KW-1133">Transmembrane helix</keyword>
<keyword evidence="3" id="KW-1185">Reference proteome</keyword>
<keyword evidence="1" id="KW-0812">Transmembrane</keyword>
<evidence type="ECO:0000313" key="3">
    <source>
        <dbReference type="Proteomes" id="UP001446205"/>
    </source>
</evidence>
<dbReference type="Proteomes" id="UP001446205">
    <property type="component" value="Unassembled WGS sequence"/>
</dbReference>
<name>A0ABU9D804_9PROT</name>
<comment type="caution">
    <text evidence="2">The sequence shown here is derived from an EMBL/GenBank/DDBJ whole genome shotgun (WGS) entry which is preliminary data.</text>
</comment>
<proteinExistence type="predicted"/>